<protein>
    <submittedName>
        <fullName evidence="2">Uncharacterized protein</fullName>
    </submittedName>
</protein>
<feature type="region of interest" description="Disordered" evidence="1">
    <location>
        <begin position="1"/>
        <end position="49"/>
    </location>
</feature>
<feature type="compositionally biased region" description="Basic and acidic residues" evidence="1">
    <location>
        <begin position="29"/>
        <end position="41"/>
    </location>
</feature>
<evidence type="ECO:0000313" key="3">
    <source>
        <dbReference type="Proteomes" id="UP000536835"/>
    </source>
</evidence>
<dbReference type="AlphaFoldDB" id="A0A7Y3RNJ4"/>
<comment type="caution">
    <text evidence="2">The sequence shown here is derived from an EMBL/GenBank/DDBJ whole genome shotgun (WGS) entry which is preliminary data.</text>
</comment>
<dbReference type="RefSeq" id="WP_173199101.1">
    <property type="nucleotide sequence ID" value="NZ_JABFCX010000003.1"/>
</dbReference>
<evidence type="ECO:0000256" key="1">
    <source>
        <dbReference type="SAM" id="MobiDB-lite"/>
    </source>
</evidence>
<dbReference type="EMBL" id="JABFCX010000003">
    <property type="protein sequence ID" value="NNU16542.1"/>
    <property type="molecule type" value="Genomic_DNA"/>
</dbReference>
<reference evidence="2 3" key="1">
    <citation type="submission" date="2020-05" db="EMBL/GenBank/DDBJ databases">
        <title>Parvularcula mediterraneae sp. nov., isolated from polypropylene straw from shallow seawater of the seashore of Laganas in Zakynthos island, Greece.</title>
        <authorList>
            <person name="Szabo I."/>
            <person name="Al-Omari J."/>
            <person name="Rado J."/>
            <person name="Szerdahelyi G.S."/>
        </authorList>
    </citation>
    <scope>NUCLEOTIDE SEQUENCE [LARGE SCALE GENOMIC DNA]</scope>
    <source>
        <strain evidence="2 3">ZS-1/3</strain>
    </source>
</reference>
<feature type="compositionally biased region" description="Basic and acidic residues" evidence="1">
    <location>
        <begin position="1"/>
        <end position="22"/>
    </location>
</feature>
<keyword evidence="3" id="KW-1185">Reference proteome</keyword>
<proteinExistence type="predicted"/>
<sequence>MSERDEDRSEEADKLRDQDKDSYGPYGQHRPERRSADKFEPGDDPEDAV</sequence>
<gene>
    <name evidence="2" type="ORF">HK107_09440</name>
</gene>
<dbReference type="Proteomes" id="UP000536835">
    <property type="component" value="Unassembled WGS sequence"/>
</dbReference>
<name>A0A7Y3RNJ4_9PROT</name>
<accession>A0A7Y3RNJ4</accession>
<evidence type="ECO:0000313" key="2">
    <source>
        <dbReference type="EMBL" id="NNU16542.1"/>
    </source>
</evidence>
<organism evidence="2 3">
    <name type="scientific">Parvularcula mediterranea</name>
    <dbReference type="NCBI Taxonomy" id="2732508"/>
    <lineage>
        <taxon>Bacteria</taxon>
        <taxon>Pseudomonadati</taxon>
        <taxon>Pseudomonadota</taxon>
        <taxon>Alphaproteobacteria</taxon>
        <taxon>Parvularculales</taxon>
        <taxon>Parvularculaceae</taxon>
        <taxon>Parvularcula</taxon>
    </lineage>
</organism>